<dbReference type="Gene3D" id="3.90.420.10">
    <property type="entry name" value="Oxidoreductase, molybdopterin-binding domain"/>
    <property type="match status" value="1"/>
</dbReference>
<dbReference type="InterPro" id="IPR036374">
    <property type="entry name" value="OxRdtase_Mopterin-bd_sf"/>
</dbReference>
<dbReference type="AlphaFoldDB" id="A0A7Y2H0P8"/>
<dbReference type="PANTHER" id="PTHR43032">
    <property type="entry name" value="PROTEIN-METHIONINE-SULFOXIDE REDUCTASE"/>
    <property type="match status" value="1"/>
</dbReference>
<reference evidence="3 4" key="1">
    <citation type="submission" date="2020-03" db="EMBL/GenBank/DDBJ databases">
        <title>Metabolic flexibility allows generalist bacteria to become dominant in a frequently disturbed ecosystem.</title>
        <authorList>
            <person name="Chen Y.-J."/>
            <person name="Leung P.M."/>
            <person name="Bay S.K."/>
            <person name="Hugenholtz P."/>
            <person name="Kessler A.J."/>
            <person name="Shelley G."/>
            <person name="Waite D.W."/>
            <person name="Cook P.L."/>
            <person name="Greening C."/>
        </authorList>
    </citation>
    <scope>NUCLEOTIDE SEQUENCE [LARGE SCALE GENOMIC DNA]</scope>
    <source>
        <strain evidence="3">SS_bin_28</strain>
    </source>
</reference>
<dbReference type="Pfam" id="PF00174">
    <property type="entry name" value="Oxidored_molyb"/>
    <property type="match status" value="1"/>
</dbReference>
<evidence type="ECO:0000259" key="2">
    <source>
        <dbReference type="Pfam" id="PF00174"/>
    </source>
</evidence>
<proteinExistence type="predicted"/>
<feature type="domain" description="Oxidoreductase molybdopterin-binding" evidence="2">
    <location>
        <begin position="68"/>
        <end position="221"/>
    </location>
</feature>
<gene>
    <name evidence="3" type="ORF">HKN21_00560</name>
</gene>
<protein>
    <submittedName>
        <fullName evidence="3">Sulfite oxidase-like oxidoreductase</fullName>
    </submittedName>
</protein>
<feature type="region of interest" description="Disordered" evidence="1">
    <location>
        <begin position="27"/>
        <end position="55"/>
    </location>
</feature>
<name>A0A7Y2H0P8_UNCEI</name>
<organism evidence="3 4">
    <name type="scientific">Eiseniibacteriota bacterium</name>
    <dbReference type="NCBI Taxonomy" id="2212470"/>
    <lineage>
        <taxon>Bacteria</taxon>
        <taxon>Candidatus Eiseniibacteriota</taxon>
    </lineage>
</organism>
<comment type="caution">
    <text evidence="3">The sequence shown here is derived from an EMBL/GenBank/DDBJ whole genome shotgun (WGS) entry which is preliminary data.</text>
</comment>
<dbReference type="Proteomes" id="UP000547674">
    <property type="component" value="Unassembled WGS sequence"/>
</dbReference>
<dbReference type="SUPFAM" id="SSF56524">
    <property type="entry name" value="Oxidoreductase molybdopterin-binding domain"/>
    <property type="match status" value="1"/>
</dbReference>
<evidence type="ECO:0000313" key="3">
    <source>
        <dbReference type="EMBL" id="NNF05225.1"/>
    </source>
</evidence>
<evidence type="ECO:0000256" key="1">
    <source>
        <dbReference type="SAM" id="MobiDB-lite"/>
    </source>
</evidence>
<dbReference type="PANTHER" id="PTHR43032:SF4">
    <property type="entry name" value="OXIDOREDUCTASE MOLYBDOPTERIN-BINDING DOMAIN-CONTAINING PROTEIN"/>
    <property type="match status" value="1"/>
</dbReference>
<accession>A0A7Y2H0P8</accession>
<dbReference type="CDD" id="cd02109">
    <property type="entry name" value="arch_bact_SO_family_Moco"/>
    <property type="match status" value="1"/>
</dbReference>
<dbReference type="EMBL" id="JABDJR010000015">
    <property type="protein sequence ID" value="NNF05225.1"/>
    <property type="molecule type" value="Genomic_DNA"/>
</dbReference>
<dbReference type="InterPro" id="IPR000572">
    <property type="entry name" value="OxRdtase_Mopterin-bd_dom"/>
</dbReference>
<evidence type="ECO:0000313" key="4">
    <source>
        <dbReference type="Proteomes" id="UP000547674"/>
    </source>
</evidence>
<sequence length="240" mass="27832">MSDSNTKDSIVERRMRYIERQKEMKPNTVNVKFAGRKPEGSGPTNRHGMPKLPSGQREVKNWPVLDIGHVPNVSKEDWRLEIDGEVENPTTLDWNAFLELPQVEDVSDFHCVTTWSRYDNRWNGVRFKTLAELVVPTDKARFVLCEGYDQLQGSGISYTTNLPLERAVEDDVLLVHRWEGEPLPKEHGGPVRMITPKLYAWKGTKWIKKITFLSEDHPGFWEVRGYSNSAEPWFNDRYSD</sequence>